<feature type="transmembrane region" description="Helical" evidence="1">
    <location>
        <begin position="22"/>
        <end position="41"/>
    </location>
</feature>
<dbReference type="RefSeq" id="WP_255189429.1">
    <property type="nucleotide sequence ID" value="NZ_CP113517.1"/>
</dbReference>
<evidence type="ECO:0000256" key="1">
    <source>
        <dbReference type="SAM" id="Phobius"/>
    </source>
</evidence>
<accession>A0ABY7GJ92</accession>
<evidence type="ECO:0000313" key="2">
    <source>
        <dbReference type="EMBL" id="WAR44455.1"/>
    </source>
</evidence>
<gene>
    <name evidence="2" type="ORF">NM686_019205</name>
</gene>
<dbReference type="Proteomes" id="UP001162780">
    <property type="component" value="Chromosome"/>
</dbReference>
<dbReference type="EMBL" id="CP113517">
    <property type="protein sequence ID" value="WAR44455.1"/>
    <property type="molecule type" value="Genomic_DNA"/>
</dbReference>
<feature type="transmembrane region" description="Helical" evidence="1">
    <location>
        <begin position="48"/>
        <end position="66"/>
    </location>
</feature>
<evidence type="ECO:0000313" key="3">
    <source>
        <dbReference type="Proteomes" id="UP001162780"/>
    </source>
</evidence>
<protein>
    <recommendedName>
        <fullName evidence="4">Transmembrane protein</fullName>
    </recommendedName>
</protein>
<keyword evidence="3" id="KW-1185">Reference proteome</keyword>
<reference evidence="2" key="1">
    <citation type="submission" date="2022-11" db="EMBL/GenBank/DDBJ databases">
        <title>Methylomonas rapida sp. nov., Carotenoid-Producing Obligate Methanotrophs with High Growth Characteristics and Biotechnological Potential.</title>
        <authorList>
            <person name="Tikhonova E.N."/>
            <person name="Suleimanov R.Z."/>
            <person name="Miroshnikov K."/>
            <person name="Oshkin I.Y."/>
            <person name="Belova S.E."/>
            <person name="Danilova O.V."/>
            <person name="Ashikhmin A."/>
            <person name="Konopkin A."/>
            <person name="But S.Y."/>
            <person name="Khmelenina V.N."/>
            <person name="Kuznetsov N."/>
            <person name="Pimenov N.V."/>
            <person name="Dedysh S.N."/>
        </authorList>
    </citation>
    <scope>NUCLEOTIDE SEQUENCE</scope>
    <source>
        <strain evidence="2">MP1</strain>
    </source>
</reference>
<name>A0ABY7GJ92_9GAMM</name>
<keyword evidence="1" id="KW-0812">Transmembrane</keyword>
<evidence type="ECO:0008006" key="4">
    <source>
        <dbReference type="Google" id="ProtNLM"/>
    </source>
</evidence>
<sequence length="115" mass="12916">MITLPDWWVFGLLTIIKGEGDMLFLAKLFGILTLIWFYLAAKNNNGPVINWSIIGLIGYWLTWWLAKFLLVIPLADAVPKHSVVEFLLTQMPVVCAVGACYLIRKKLIASVAPVQ</sequence>
<organism evidence="2 3">
    <name type="scientific">Methylomonas rapida</name>
    <dbReference type="NCBI Taxonomy" id="2963939"/>
    <lineage>
        <taxon>Bacteria</taxon>
        <taxon>Pseudomonadati</taxon>
        <taxon>Pseudomonadota</taxon>
        <taxon>Gammaproteobacteria</taxon>
        <taxon>Methylococcales</taxon>
        <taxon>Methylococcaceae</taxon>
        <taxon>Methylomonas</taxon>
    </lineage>
</organism>
<proteinExistence type="predicted"/>
<feature type="transmembrane region" description="Helical" evidence="1">
    <location>
        <begin position="86"/>
        <end position="103"/>
    </location>
</feature>
<keyword evidence="1" id="KW-1133">Transmembrane helix</keyword>
<keyword evidence="1" id="KW-0472">Membrane</keyword>